<protein>
    <submittedName>
        <fullName evidence="2">Uncharacterized protein</fullName>
    </submittedName>
</protein>
<evidence type="ECO:0000313" key="3">
    <source>
        <dbReference type="Proteomes" id="UP001064489"/>
    </source>
</evidence>
<sequence length="271" mass="30494">MRMASRSSSSLVRANQLLLMSKRRHVVGLCCIKPFNSIPSFKLMMTTNIKPKSSSVNYSRDNITLIPASNKSNNNEAQIIENSYENNRRSILKTLMINWLKIPMAVSLLFLMMMITRSRRNMAWALPGGGGHPLSSSTSQSMGDQKTTTNNTYIVVEMPEFVRSLFTSSSNHDVEEDCSARKTLSYKDIIGIFCVYVAALIFELVLLSWLPNVDAMEFEKRIIKLQVGLNMDSLGFENCFNRIAQSAAGLSKPEMLQLGGFYKDMLRGKFS</sequence>
<name>A0AAD5J2J7_ACENE</name>
<reference evidence="2" key="2">
    <citation type="submission" date="2023-02" db="EMBL/GenBank/DDBJ databases">
        <authorList>
            <person name="Swenson N.G."/>
            <person name="Wegrzyn J.L."/>
            <person name="Mcevoy S.L."/>
        </authorList>
    </citation>
    <scope>NUCLEOTIDE SEQUENCE</scope>
    <source>
        <strain evidence="2">91603</strain>
        <tissue evidence="2">Leaf</tissue>
    </source>
</reference>
<keyword evidence="1" id="KW-0812">Transmembrane</keyword>
<keyword evidence="3" id="KW-1185">Reference proteome</keyword>
<accession>A0AAD5J2J7</accession>
<evidence type="ECO:0000313" key="2">
    <source>
        <dbReference type="EMBL" id="KAI9180280.1"/>
    </source>
</evidence>
<dbReference type="AlphaFoldDB" id="A0AAD5J2J7"/>
<dbReference type="EMBL" id="JAJSOW010000101">
    <property type="protein sequence ID" value="KAI9180280.1"/>
    <property type="molecule type" value="Genomic_DNA"/>
</dbReference>
<comment type="caution">
    <text evidence="2">The sequence shown here is derived from an EMBL/GenBank/DDBJ whole genome shotgun (WGS) entry which is preliminary data.</text>
</comment>
<keyword evidence="1" id="KW-0472">Membrane</keyword>
<proteinExistence type="predicted"/>
<organism evidence="2 3">
    <name type="scientific">Acer negundo</name>
    <name type="common">Box elder</name>
    <dbReference type="NCBI Taxonomy" id="4023"/>
    <lineage>
        <taxon>Eukaryota</taxon>
        <taxon>Viridiplantae</taxon>
        <taxon>Streptophyta</taxon>
        <taxon>Embryophyta</taxon>
        <taxon>Tracheophyta</taxon>
        <taxon>Spermatophyta</taxon>
        <taxon>Magnoliopsida</taxon>
        <taxon>eudicotyledons</taxon>
        <taxon>Gunneridae</taxon>
        <taxon>Pentapetalae</taxon>
        <taxon>rosids</taxon>
        <taxon>malvids</taxon>
        <taxon>Sapindales</taxon>
        <taxon>Sapindaceae</taxon>
        <taxon>Hippocastanoideae</taxon>
        <taxon>Acereae</taxon>
        <taxon>Acer</taxon>
    </lineage>
</organism>
<dbReference type="Proteomes" id="UP001064489">
    <property type="component" value="Chromosome 4"/>
</dbReference>
<evidence type="ECO:0000256" key="1">
    <source>
        <dbReference type="SAM" id="Phobius"/>
    </source>
</evidence>
<gene>
    <name evidence="2" type="ORF">LWI28_003188</name>
</gene>
<keyword evidence="1" id="KW-1133">Transmembrane helix</keyword>
<feature type="transmembrane region" description="Helical" evidence="1">
    <location>
        <begin position="189"/>
        <end position="210"/>
    </location>
</feature>
<reference evidence="2" key="1">
    <citation type="journal article" date="2022" name="Plant J.">
        <title>Strategies of tolerance reflected in two North American maple genomes.</title>
        <authorList>
            <person name="McEvoy S.L."/>
            <person name="Sezen U.U."/>
            <person name="Trouern-Trend A."/>
            <person name="McMahon S.M."/>
            <person name="Schaberg P.G."/>
            <person name="Yang J."/>
            <person name="Wegrzyn J.L."/>
            <person name="Swenson N.G."/>
        </authorList>
    </citation>
    <scope>NUCLEOTIDE SEQUENCE</scope>
    <source>
        <strain evidence="2">91603</strain>
    </source>
</reference>
<feature type="transmembrane region" description="Helical" evidence="1">
    <location>
        <begin position="96"/>
        <end position="115"/>
    </location>
</feature>